<evidence type="ECO:0000256" key="12">
    <source>
        <dbReference type="SAM" id="Phobius"/>
    </source>
</evidence>
<dbReference type="Pfam" id="PF02518">
    <property type="entry name" value="HATPase_c"/>
    <property type="match status" value="1"/>
</dbReference>
<evidence type="ECO:0000256" key="7">
    <source>
        <dbReference type="ARBA" id="ARBA00022777"/>
    </source>
</evidence>
<dbReference type="AlphaFoldDB" id="A0A1V4HTA1"/>
<keyword evidence="4" id="KW-0808">Transferase</keyword>
<evidence type="ECO:0000256" key="5">
    <source>
        <dbReference type="ARBA" id="ARBA00022692"/>
    </source>
</evidence>
<dbReference type="PANTHER" id="PTHR34220">
    <property type="entry name" value="SENSOR HISTIDINE KINASE YPDA"/>
    <property type="match status" value="1"/>
</dbReference>
<dbReference type="InterPro" id="IPR036890">
    <property type="entry name" value="HATPase_C_sf"/>
</dbReference>
<name>A0A1V4HTA1_9BACL</name>
<sequence length="614" mass="69263">MLKFRSIQFKLFVTYSILITAIVAIAAISFYYYVSDILSKRDSESIFQSTTYISTQLDSLIQNIDNAAVKVIFSDDIKQLFFEEDNPVDPTISSYNVRKMNDYIFSIMGPIQLDWQINLFDMNGRFFGTGNNSVSKLYPGGKMNTITWVKDTLAADGAKVISPPHSDEWDSSGKTVISLARVFSWALGGKQQGILEIQQSYTVMANLIGKLMAEPNGGASVNKSIYIYNQAGNLIYPYSNQPNAYPEFYWKQLQRENLATGTSTINNPLNKQREIMAYTHSNYTDWIVVAVESENVLLQPVETFRNSMFIAVFGLLLVTLIVSFFVARGLTLPIKEMHKSIRALRVDTLLPSSQIESNTSLNELDILNTSFKRMCIRLQDSIEEVIQSRSQEMQARMVALQSQMNPHFLYNTITLISIMAEEKEDHDIVKVCKHLSKMLRYILSNHARNVTMSDEVAYAASYLTLMQIRYGEKLRFQIDVDPAMMEVAVPILIIQPIVENCMKYGIHVAPPWKIELTGRTDGEKWTIHIRDYGGGFTPEALQALSQPKLNLYAQESQGKGLGLKNIAERLQLLYGEEAIFEASNHPEGGAWIVIGGLIQQSDQDSKPSEEELAG</sequence>
<evidence type="ECO:0000256" key="6">
    <source>
        <dbReference type="ARBA" id="ARBA00022741"/>
    </source>
</evidence>
<protein>
    <submittedName>
        <fullName evidence="15">Uncharacterized protein</fullName>
    </submittedName>
</protein>
<dbReference type="SUPFAM" id="SSF55874">
    <property type="entry name" value="ATPase domain of HSP90 chaperone/DNA topoisomerase II/histidine kinase"/>
    <property type="match status" value="1"/>
</dbReference>
<evidence type="ECO:0000256" key="2">
    <source>
        <dbReference type="ARBA" id="ARBA00022475"/>
    </source>
</evidence>
<dbReference type="GO" id="GO:0005886">
    <property type="term" value="C:plasma membrane"/>
    <property type="evidence" value="ECO:0007669"/>
    <property type="project" value="UniProtKB-SubCell"/>
</dbReference>
<organism evidence="15 16">
    <name type="scientific">Paenibacillus ferrarius</name>
    <dbReference type="NCBI Taxonomy" id="1469647"/>
    <lineage>
        <taxon>Bacteria</taxon>
        <taxon>Bacillati</taxon>
        <taxon>Bacillota</taxon>
        <taxon>Bacilli</taxon>
        <taxon>Bacillales</taxon>
        <taxon>Paenibacillaceae</taxon>
        <taxon>Paenibacillus</taxon>
    </lineage>
</organism>
<evidence type="ECO:0000256" key="9">
    <source>
        <dbReference type="ARBA" id="ARBA00022989"/>
    </source>
</evidence>
<keyword evidence="2" id="KW-1003">Cell membrane</keyword>
<dbReference type="Pfam" id="PF06580">
    <property type="entry name" value="His_kinase"/>
    <property type="match status" value="1"/>
</dbReference>
<dbReference type="RefSeq" id="WP_158081958.1">
    <property type="nucleotide sequence ID" value="NZ_MBTG01000001.1"/>
</dbReference>
<dbReference type="PANTHER" id="PTHR34220:SF11">
    <property type="entry name" value="SENSOR PROTEIN KINASE HPTS"/>
    <property type="match status" value="1"/>
</dbReference>
<keyword evidence="16" id="KW-1185">Reference proteome</keyword>
<dbReference type="EMBL" id="MBTG01000001">
    <property type="protein sequence ID" value="OPH62117.1"/>
    <property type="molecule type" value="Genomic_DNA"/>
</dbReference>
<evidence type="ECO:0000313" key="16">
    <source>
        <dbReference type="Proteomes" id="UP000190626"/>
    </source>
</evidence>
<dbReference type="OrthoDB" id="370211at2"/>
<keyword evidence="6" id="KW-0547">Nucleotide-binding</keyword>
<keyword evidence="10" id="KW-0902">Two-component regulatory system</keyword>
<keyword evidence="3" id="KW-0597">Phosphoprotein</keyword>
<accession>A0A1V4HTA1</accession>
<dbReference type="InterPro" id="IPR010559">
    <property type="entry name" value="Sig_transdc_His_kin_internal"/>
</dbReference>
<evidence type="ECO:0000259" key="13">
    <source>
        <dbReference type="Pfam" id="PF02518"/>
    </source>
</evidence>
<dbReference type="STRING" id="1469647.BC351_02445"/>
<dbReference type="InterPro" id="IPR003594">
    <property type="entry name" value="HATPase_dom"/>
</dbReference>
<evidence type="ECO:0000256" key="4">
    <source>
        <dbReference type="ARBA" id="ARBA00022679"/>
    </source>
</evidence>
<keyword evidence="8" id="KW-0067">ATP-binding</keyword>
<evidence type="ECO:0000313" key="15">
    <source>
        <dbReference type="EMBL" id="OPH62117.1"/>
    </source>
</evidence>
<keyword evidence="5 12" id="KW-0812">Transmembrane</keyword>
<dbReference type="Gene3D" id="3.30.565.10">
    <property type="entry name" value="Histidine kinase-like ATPase, C-terminal domain"/>
    <property type="match status" value="1"/>
</dbReference>
<dbReference type="GO" id="GO:0005524">
    <property type="term" value="F:ATP binding"/>
    <property type="evidence" value="ECO:0007669"/>
    <property type="project" value="UniProtKB-KW"/>
</dbReference>
<evidence type="ECO:0000256" key="8">
    <source>
        <dbReference type="ARBA" id="ARBA00022840"/>
    </source>
</evidence>
<reference evidence="16" key="1">
    <citation type="submission" date="2016-07" db="EMBL/GenBank/DDBJ databases">
        <authorList>
            <person name="Florea S."/>
            <person name="Webb J.S."/>
            <person name="Jaromczyk J."/>
            <person name="Schardl C.L."/>
        </authorList>
    </citation>
    <scope>NUCLEOTIDE SEQUENCE [LARGE SCALE GENOMIC DNA]</scope>
    <source>
        <strain evidence="16">CY1</strain>
    </source>
</reference>
<evidence type="ECO:0000256" key="11">
    <source>
        <dbReference type="ARBA" id="ARBA00023136"/>
    </source>
</evidence>
<evidence type="ECO:0000256" key="3">
    <source>
        <dbReference type="ARBA" id="ARBA00022553"/>
    </source>
</evidence>
<comment type="caution">
    <text evidence="15">The sequence shown here is derived from an EMBL/GenBank/DDBJ whole genome shotgun (WGS) entry which is preliminary data.</text>
</comment>
<keyword evidence="9 12" id="KW-1133">Transmembrane helix</keyword>
<dbReference type="CDD" id="cd18774">
    <property type="entry name" value="PDC2_HK_sensor"/>
    <property type="match status" value="1"/>
</dbReference>
<keyword evidence="7" id="KW-0418">Kinase</keyword>
<dbReference type="InterPro" id="IPR050640">
    <property type="entry name" value="Bact_2-comp_sensor_kinase"/>
</dbReference>
<evidence type="ECO:0000259" key="14">
    <source>
        <dbReference type="Pfam" id="PF06580"/>
    </source>
</evidence>
<feature type="domain" description="Histidine kinase/HSP90-like ATPase" evidence="13">
    <location>
        <begin position="493"/>
        <end position="593"/>
    </location>
</feature>
<dbReference type="Proteomes" id="UP000190626">
    <property type="component" value="Unassembled WGS sequence"/>
</dbReference>
<feature type="domain" description="Signal transduction histidine kinase internal region" evidence="14">
    <location>
        <begin position="395"/>
        <end position="474"/>
    </location>
</feature>
<comment type="subcellular location">
    <subcellularLocation>
        <location evidence="1">Cell membrane</location>
        <topology evidence="1">Multi-pass membrane protein</topology>
    </subcellularLocation>
</comment>
<evidence type="ECO:0000256" key="10">
    <source>
        <dbReference type="ARBA" id="ARBA00023012"/>
    </source>
</evidence>
<dbReference type="GO" id="GO:0000155">
    <property type="term" value="F:phosphorelay sensor kinase activity"/>
    <property type="evidence" value="ECO:0007669"/>
    <property type="project" value="InterPro"/>
</dbReference>
<gene>
    <name evidence="15" type="ORF">BC351_02445</name>
</gene>
<feature type="transmembrane region" description="Helical" evidence="12">
    <location>
        <begin position="12"/>
        <end position="34"/>
    </location>
</feature>
<dbReference type="Gene3D" id="6.10.340.10">
    <property type="match status" value="1"/>
</dbReference>
<evidence type="ECO:0000256" key="1">
    <source>
        <dbReference type="ARBA" id="ARBA00004651"/>
    </source>
</evidence>
<keyword evidence="11 12" id="KW-0472">Membrane</keyword>
<feature type="transmembrane region" description="Helical" evidence="12">
    <location>
        <begin position="308"/>
        <end position="330"/>
    </location>
</feature>
<proteinExistence type="predicted"/>